<dbReference type="FunFam" id="1.20.58.390:FF:000001">
    <property type="entry name" value="Neuronal nicotinic acetylcholine receptor subunit 3"/>
    <property type="match status" value="1"/>
</dbReference>
<dbReference type="Pfam" id="PF02932">
    <property type="entry name" value="Neur_chan_memb"/>
    <property type="match status" value="1"/>
</dbReference>
<dbReference type="AlphaFoldDB" id="A0A914ZPC6"/>
<evidence type="ECO:0000256" key="9">
    <source>
        <dbReference type="ARBA" id="ARBA00023170"/>
    </source>
</evidence>
<keyword evidence="8" id="KW-1015">Disulfide bond</keyword>
<dbReference type="InterPro" id="IPR038050">
    <property type="entry name" value="Neuro_actylchol_rec"/>
</dbReference>
<dbReference type="GO" id="GO:0097060">
    <property type="term" value="C:synaptic membrane"/>
    <property type="evidence" value="ECO:0007669"/>
    <property type="project" value="UniProtKB-SubCell"/>
</dbReference>
<evidence type="ECO:0000256" key="11">
    <source>
        <dbReference type="ARBA" id="ARBA00023286"/>
    </source>
</evidence>
<evidence type="ECO:0000256" key="12">
    <source>
        <dbReference type="ARBA" id="ARBA00023303"/>
    </source>
</evidence>
<dbReference type="SUPFAM" id="SSF90112">
    <property type="entry name" value="Neurotransmitter-gated ion-channel transmembrane pore"/>
    <property type="match status" value="1"/>
</dbReference>
<evidence type="ECO:0000256" key="2">
    <source>
        <dbReference type="ARBA" id="ARBA00022475"/>
    </source>
</evidence>
<dbReference type="Proteomes" id="UP000887569">
    <property type="component" value="Unplaced"/>
</dbReference>
<dbReference type="CDD" id="cd19064">
    <property type="entry name" value="LGIC_TM_nAChR"/>
    <property type="match status" value="1"/>
</dbReference>
<organism evidence="16 17">
    <name type="scientific">Parascaris univalens</name>
    <name type="common">Nematode worm</name>
    <dbReference type="NCBI Taxonomy" id="6257"/>
    <lineage>
        <taxon>Eukaryota</taxon>
        <taxon>Metazoa</taxon>
        <taxon>Ecdysozoa</taxon>
        <taxon>Nematoda</taxon>
        <taxon>Chromadorea</taxon>
        <taxon>Rhabditida</taxon>
        <taxon>Spirurina</taxon>
        <taxon>Ascaridomorpha</taxon>
        <taxon>Ascaridoidea</taxon>
        <taxon>Ascarididae</taxon>
        <taxon>Parascaris</taxon>
    </lineage>
</organism>
<keyword evidence="7 14" id="KW-0472">Membrane</keyword>
<evidence type="ECO:0000256" key="10">
    <source>
        <dbReference type="ARBA" id="ARBA00023180"/>
    </source>
</evidence>
<evidence type="ECO:0000259" key="15">
    <source>
        <dbReference type="Pfam" id="PF02932"/>
    </source>
</evidence>
<feature type="transmembrane region" description="Helical" evidence="14">
    <location>
        <begin position="29"/>
        <end position="47"/>
    </location>
</feature>
<dbReference type="Gene3D" id="1.20.58.390">
    <property type="entry name" value="Neurotransmitter-gated ion-channel transmembrane domain"/>
    <property type="match status" value="2"/>
</dbReference>
<name>A0A914ZPC6_PARUN</name>
<keyword evidence="5" id="KW-0770">Synapse</keyword>
<proteinExistence type="predicted"/>
<dbReference type="PANTHER" id="PTHR18945">
    <property type="entry name" value="NEUROTRANSMITTER GATED ION CHANNEL"/>
    <property type="match status" value="1"/>
</dbReference>
<evidence type="ECO:0000256" key="1">
    <source>
        <dbReference type="ARBA" id="ARBA00022448"/>
    </source>
</evidence>
<keyword evidence="3 14" id="KW-0812">Transmembrane</keyword>
<reference evidence="17" key="1">
    <citation type="submission" date="2022-11" db="UniProtKB">
        <authorList>
            <consortium name="WormBaseParasite"/>
        </authorList>
    </citation>
    <scope>IDENTIFICATION</scope>
</reference>
<evidence type="ECO:0000256" key="7">
    <source>
        <dbReference type="ARBA" id="ARBA00023136"/>
    </source>
</evidence>
<keyword evidence="16" id="KW-1185">Reference proteome</keyword>
<comment type="subcellular location">
    <subcellularLocation>
        <location evidence="13">Synaptic cell membrane</location>
        <topology evidence="13">Multi-pass membrane protein</topology>
    </subcellularLocation>
</comment>
<keyword evidence="12" id="KW-0407">Ion channel</keyword>
<dbReference type="InterPro" id="IPR006029">
    <property type="entry name" value="Neurotrans-gated_channel_TM"/>
</dbReference>
<feature type="domain" description="Neurotransmitter-gated ion-channel transmembrane" evidence="15">
    <location>
        <begin position="2"/>
        <end position="229"/>
    </location>
</feature>
<evidence type="ECO:0000256" key="8">
    <source>
        <dbReference type="ARBA" id="ARBA00023157"/>
    </source>
</evidence>
<evidence type="ECO:0000256" key="4">
    <source>
        <dbReference type="ARBA" id="ARBA00022989"/>
    </source>
</evidence>
<keyword evidence="9" id="KW-0675">Receptor</keyword>
<protein>
    <submittedName>
        <fullName evidence="17">Neurotransmitter-gated ion-channel transmembrane domain-containing protein</fullName>
    </submittedName>
</protein>
<keyword evidence="2" id="KW-1003">Cell membrane</keyword>
<accession>A0A914ZPC6</accession>
<dbReference type="InterPro" id="IPR006201">
    <property type="entry name" value="Neur_channel"/>
</dbReference>
<evidence type="ECO:0000256" key="6">
    <source>
        <dbReference type="ARBA" id="ARBA00023065"/>
    </source>
</evidence>
<dbReference type="InterPro" id="IPR036719">
    <property type="entry name" value="Neuro-gated_channel_TM_sf"/>
</dbReference>
<keyword evidence="10" id="KW-0325">Glycoprotein</keyword>
<dbReference type="GO" id="GO:0004888">
    <property type="term" value="F:transmembrane signaling receptor activity"/>
    <property type="evidence" value="ECO:0007669"/>
    <property type="project" value="InterPro"/>
</dbReference>
<keyword evidence="6" id="KW-0406">Ion transport</keyword>
<sequence>MTPCIGIAVLASFVFYLPSESHNKVTLCISVLVSLTVFFLLLIEIVPPTSIHAPLIGKYLMFTMVMVTLSVIVTVFVQNVHYRSEYDPMPCWMRRLFISFLGKYVLIYRTVDRGIIRRKAAYSRARNALQSLIENTNKEMKKICSGVEQRQNSISFQRQQMSFRQEEEILLKSMDLILRAQINVQYIARTLAENSKNEEKRADWRFMAHVIDRILLIGFSCTISLGTAIAMLSAPSIRDRRLPLTATSG</sequence>
<evidence type="ECO:0000313" key="17">
    <source>
        <dbReference type="WBParaSite" id="PgB12X_g023_t01"/>
    </source>
</evidence>
<dbReference type="GO" id="GO:0005216">
    <property type="term" value="F:monoatomic ion channel activity"/>
    <property type="evidence" value="ECO:0007669"/>
    <property type="project" value="InterPro"/>
</dbReference>
<evidence type="ECO:0000313" key="16">
    <source>
        <dbReference type="Proteomes" id="UP000887569"/>
    </source>
</evidence>
<evidence type="ECO:0000256" key="13">
    <source>
        <dbReference type="ARBA" id="ARBA00034099"/>
    </source>
</evidence>
<feature type="transmembrane region" description="Helical" evidence="14">
    <location>
        <begin position="92"/>
        <end position="111"/>
    </location>
</feature>
<evidence type="ECO:0000256" key="14">
    <source>
        <dbReference type="SAM" id="Phobius"/>
    </source>
</evidence>
<keyword evidence="4 14" id="KW-1133">Transmembrane helix</keyword>
<dbReference type="WBParaSite" id="PgB12X_g023_t01">
    <property type="protein sequence ID" value="PgB12X_g023_t01"/>
    <property type="gene ID" value="PgB12X_g023"/>
</dbReference>
<keyword evidence="11" id="KW-1071">Ligand-gated ion channel</keyword>
<evidence type="ECO:0000256" key="5">
    <source>
        <dbReference type="ARBA" id="ARBA00023018"/>
    </source>
</evidence>
<feature type="transmembrane region" description="Helical" evidence="14">
    <location>
        <begin position="214"/>
        <end position="234"/>
    </location>
</feature>
<keyword evidence="1" id="KW-0813">Transport</keyword>
<feature type="transmembrane region" description="Helical" evidence="14">
    <location>
        <begin position="59"/>
        <end position="80"/>
    </location>
</feature>
<evidence type="ECO:0000256" key="3">
    <source>
        <dbReference type="ARBA" id="ARBA00022692"/>
    </source>
</evidence>